<reference key="1">
    <citation type="submission" date="2010-11" db="EMBL/GenBank/DDBJ databases">
        <title>The complete sequence of chromosome of Isophaera pallida ATCC 43644.</title>
        <authorList>
            <consortium name="US DOE Joint Genome Institute (JGI-PGF)"/>
            <person name="Lucas S."/>
            <person name="Copeland A."/>
            <person name="Lapidus A."/>
            <person name="Bruce D."/>
            <person name="Goodwin L."/>
            <person name="Pitluck S."/>
            <person name="Kyrpides N."/>
            <person name="Mavromatis K."/>
            <person name="Pagani I."/>
            <person name="Ivanova N."/>
            <person name="Saunders E."/>
            <person name="Brettin T."/>
            <person name="Detter J.C."/>
            <person name="Han C."/>
            <person name="Tapia R."/>
            <person name="Land M."/>
            <person name="Hauser L."/>
            <person name="Markowitz V."/>
            <person name="Cheng J.-F."/>
            <person name="Hugenholtz P."/>
            <person name="Woyke T."/>
            <person name="Wu D."/>
            <person name="Eisen J.A."/>
        </authorList>
    </citation>
    <scope>NUCLEOTIDE SEQUENCE</scope>
    <source>
        <strain>ATCC 43644</strain>
    </source>
</reference>
<gene>
    <name evidence="2" type="ordered locus">Isop_2255</name>
</gene>
<organism evidence="2 3">
    <name type="scientific">Isosphaera pallida (strain ATCC 43644 / DSM 9630 / IS1B)</name>
    <dbReference type="NCBI Taxonomy" id="575540"/>
    <lineage>
        <taxon>Bacteria</taxon>
        <taxon>Pseudomonadati</taxon>
        <taxon>Planctomycetota</taxon>
        <taxon>Planctomycetia</taxon>
        <taxon>Isosphaerales</taxon>
        <taxon>Isosphaeraceae</taxon>
        <taxon>Isosphaera</taxon>
    </lineage>
</organism>
<dbReference type="AlphaFoldDB" id="E8R5S6"/>
<accession>E8R5S6</accession>
<proteinExistence type="predicted"/>
<dbReference type="HOGENOM" id="CLU_1141370_0_0_0"/>
<protein>
    <submittedName>
        <fullName evidence="2">Uncharacterized protein</fullName>
    </submittedName>
</protein>
<evidence type="ECO:0000313" key="3">
    <source>
        <dbReference type="Proteomes" id="UP000008631"/>
    </source>
</evidence>
<dbReference type="Proteomes" id="UP000008631">
    <property type="component" value="Chromosome"/>
</dbReference>
<keyword evidence="3" id="KW-1185">Reference proteome</keyword>
<sequence length="243" mass="26627">MATIVPWDVPAGEGRGGGGDSSRSLVKRPGTGTGSSSALKSVAGMAEPSHPFARLERAVADRGERPAWARTLLGVGFDLHQLRIRLEKLRVRWSGAIDPPPSLVLLGFGLERLAKEIDRLTELLQRLVEVGLEAEVSNSLGTDELELVMTDVQTAVITLQDRMVRLEARLAQTTGRRTHENRPVVVWPWRRADPGADSKSETKTKSAPSNKRTTTRSREVGEISRWLTVMNWTTPAPLTGRGL</sequence>
<name>E8R5S6_ISOPI</name>
<evidence type="ECO:0000313" key="2">
    <source>
        <dbReference type="EMBL" id="ADV62833.1"/>
    </source>
</evidence>
<feature type="region of interest" description="Disordered" evidence="1">
    <location>
        <begin position="189"/>
        <end position="220"/>
    </location>
</feature>
<dbReference type="InParanoid" id="E8R5S6"/>
<dbReference type="KEGG" id="ipa:Isop_2255"/>
<reference evidence="2 3" key="2">
    <citation type="journal article" date="2011" name="Stand. Genomic Sci.">
        <title>Complete genome sequence of Isosphaera pallida type strain (IS1B).</title>
        <authorList>
            <consortium name="US DOE Joint Genome Institute (JGI-PGF)"/>
            <person name="Goker M."/>
            <person name="Cleland D."/>
            <person name="Saunders E."/>
            <person name="Lapidus A."/>
            <person name="Nolan M."/>
            <person name="Lucas S."/>
            <person name="Hammon N."/>
            <person name="Deshpande S."/>
            <person name="Cheng J.F."/>
            <person name="Tapia R."/>
            <person name="Han C."/>
            <person name="Goodwin L."/>
            <person name="Pitluck S."/>
            <person name="Liolios K."/>
            <person name="Pagani I."/>
            <person name="Ivanova N."/>
            <person name="Mavromatis K."/>
            <person name="Pati A."/>
            <person name="Chen A."/>
            <person name="Palaniappan K."/>
            <person name="Land M."/>
            <person name="Hauser L."/>
            <person name="Chang Y.J."/>
            <person name="Jeffries C.D."/>
            <person name="Detter J.C."/>
            <person name="Beck B."/>
            <person name="Woyke T."/>
            <person name="Bristow J."/>
            <person name="Eisen J.A."/>
            <person name="Markowitz V."/>
            <person name="Hugenholtz P."/>
            <person name="Kyrpides N.C."/>
            <person name="Klenk H.P."/>
        </authorList>
    </citation>
    <scope>NUCLEOTIDE SEQUENCE [LARGE SCALE GENOMIC DNA]</scope>
    <source>
        <strain evidence="3">ATCC 43644 / DSM 9630 / IS1B</strain>
    </source>
</reference>
<feature type="compositionally biased region" description="Basic and acidic residues" evidence="1">
    <location>
        <begin position="190"/>
        <end position="204"/>
    </location>
</feature>
<dbReference type="EMBL" id="CP002353">
    <property type="protein sequence ID" value="ADV62833.1"/>
    <property type="molecule type" value="Genomic_DNA"/>
</dbReference>
<feature type="region of interest" description="Disordered" evidence="1">
    <location>
        <begin position="1"/>
        <end position="45"/>
    </location>
</feature>
<evidence type="ECO:0000256" key="1">
    <source>
        <dbReference type="SAM" id="MobiDB-lite"/>
    </source>
</evidence>